<protein>
    <recommendedName>
        <fullName evidence="3">Retrotransposon gag domain-containing protein</fullName>
    </recommendedName>
</protein>
<evidence type="ECO:0000313" key="1">
    <source>
        <dbReference type="EMBL" id="KAK1379123.1"/>
    </source>
</evidence>
<reference evidence="1" key="1">
    <citation type="submission" date="2023-02" db="EMBL/GenBank/DDBJ databases">
        <title>Genome of toxic invasive species Heracleum sosnowskyi carries increased number of genes despite the absence of recent whole-genome duplications.</title>
        <authorList>
            <person name="Schelkunov M."/>
            <person name="Shtratnikova V."/>
            <person name="Makarenko M."/>
            <person name="Klepikova A."/>
            <person name="Omelchenko D."/>
            <person name="Novikova G."/>
            <person name="Obukhova E."/>
            <person name="Bogdanov V."/>
            <person name="Penin A."/>
            <person name="Logacheva M."/>
        </authorList>
    </citation>
    <scope>NUCLEOTIDE SEQUENCE</scope>
    <source>
        <strain evidence="1">Hsosn_3</strain>
        <tissue evidence="1">Leaf</tissue>
    </source>
</reference>
<keyword evidence="2" id="KW-1185">Reference proteome</keyword>
<accession>A0AAD8I746</accession>
<comment type="caution">
    <text evidence="1">The sequence shown here is derived from an EMBL/GenBank/DDBJ whole genome shotgun (WGS) entry which is preliminary data.</text>
</comment>
<dbReference type="Proteomes" id="UP001237642">
    <property type="component" value="Unassembled WGS sequence"/>
</dbReference>
<name>A0AAD8I746_9APIA</name>
<proteinExistence type="predicted"/>
<organism evidence="1 2">
    <name type="scientific">Heracleum sosnowskyi</name>
    <dbReference type="NCBI Taxonomy" id="360622"/>
    <lineage>
        <taxon>Eukaryota</taxon>
        <taxon>Viridiplantae</taxon>
        <taxon>Streptophyta</taxon>
        <taxon>Embryophyta</taxon>
        <taxon>Tracheophyta</taxon>
        <taxon>Spermatophyta</taxon>
        <taxon>Magnoliopsida</taxon>
        <taxon>eudicotyledons</taxon>
        <taxon>Gunneridae</taxon>
        <taxon>Pentapetalae</taxon>
        <taxon>asterids</taxon>
        <taxon>campanulids</taxon>
        <taxon>Apiales</taxon>
        <taxon>Apiaceae</taxon>
        <taxon>Apioideae</taxon>
        <taxon>apioid superclade</taxon>
        <taxon>Tordylieae</taxon>
        <taxon>Tordyliinae</taxon>
        <taxon>Heracleum</taxon>
    </lineage>
</organism>
<evidence type="ECO:0008006" key="3">
    <source>
        <dbReference type="Google" id="ProtNLM"/>
    </source>
</evidence>
<gene>
    <name evidence="1" type="ORF">POM88_025867</name>
</gene>
<reference evidence="1" key="2">
    <citation type="submission" date="2023-05" db="EMBL/GenBank/DDBJ databases">
        <authorList>
            <person name="Schelkunov M.I."/>
        </authorList>
    </citation>
    <scope>NUCLEOTIDE SEQUENCE</scope>
    <source>
        <strain evidence="1">Hsosn_3</strain>
        <tissue evidence="1">Leaf</tissue>
    </source>
</reference>
<dbReference type="EMBL" id="JAUIZM010000006">
    <property type="protein sequence ID" value="KAK1379123.1"/>
    <property type="molecule type" value="Genomic_DNA"/>
</dbReference>
<dbReference type="AlphaFoldDB" id="A0AAD8I746"/>
<sequence length="201" mass="23235">MAGGKDSKLEGSDGDLSNLTLKNLTEEVVYLAEKLAKSAQEQANIKASLQVTDKRIERLVSMIKDKHLHGGFTRNPPPTNDDYDDTNLKWYVPEFSGAGDSEDFLEWVSHMEYFFDYKDFDDQMSYKIANIKLTKYASIWFAYLKTKLMREGAPRITTWIEMKRQLNNHFGLKECTEDKVVKKNEVKPDIVNIEDKHVESQ</sequence>
<evidence type="ECO:0000313" key="2">
    <source>
        <dbReference type="Proteomes" id="UP001237642"/>
    </source>
</evidence>